<evidence type="ECO:0000313" key="1">
    <source>
        <dbReference type="EMBL" id="KAF3832333.1"/>
    </source>
</evidence>
<evidence type="ECO:0000313" key="2">
    <source>
        <dbReference type="Proteomes" id="UP000518266"/>
    </source>
</evidence>
<keyword evidence="2" id="KW-1185">Reference proteome</keyword>
<name>A0A7J5X678_DISMA</name>
<gene>
    <name evidence="1" type="ORF">F7725_025998</name>
</gene>
<organism evidence="1 2">
    <name type="scientific">Dissostichus mawsoni</name>
    <name type="common">Antarctic cod</name>
    <dbReference type="NCBI Taxonomy" id="36200"/>
    <lineage>
        <taxon>Eukaryota</taxon>
        <taxon>Metazoa</taxon>
        <taxon>Chordata</taxon>
        <taxon>Craniata</taxon>
        <taxon>Vertebrata</taxon>
        <taxon>Euteleostomi</taxon>
        <taxon>Actinopterygii</taxon>
        <taxon>Neopterygii</taxon>
        <taxon>Teleostei</taxon>
        <taxon>Neoteleostei</taxon>
        <taxon>Acanthomorphata</taxon>
        <taxon>Eupercaria</taxon>
        <taxon>Perciformes</taxon>
        <taxon>Notothenioidei</taxon>
        <taxon>Nototheniidae</taxon>
        <taxon>Dissostichus</taxon>
    </lineage>
</organism>
<accession>A0A7J5X678</accession>
<protein>
    <submittedName>
        <fullName evidence="1">Uncharacterized protein</fullName>
    </submittedName>
</protein>
<proteinExistence type="predicted"/>
<dbReference type="AlphaFoldDB" id="A0A7J5X678"/>
<sequence length="181" mass="19968">MYGARECVGFTPDGACLLPPPLLPMIPARLSGRALDWLIATLGTTSAFHPGRGHLGSSIPMFFCSPNEGFSSTTSPLLPGHFGKLCSTSYSQRQWGLGFPGQRWRMSEHKGSQVYHLERITTVVFGGKSSRVHLNCVRPCKPAKSCFTLIWCLKRVLPLISSSRAQHMDNISFRDKSKNVC</sequence>
<dbReference type="Proteomes" id="UP000518266">
    <property type="component" value="Unassembled WGS sequence"/>
</dbReference>
<reference evidence="1 2" key="1">
    <citation type="submission" date="2020-03" db="EMBL/GenBank/DDBJ databases">
        <title>Dissostichus mawsoni Genome sequencing and assembly.</title>
        <authorList>
            <person name="Park H."/>
        </authorList>
    </citation>
    <scope>NUCLEOTIDE SEQUENCE [LARGE SCALE GENOMIC DNA]</scope>
    <source>
        <strain evidence="1">DM0001</strain>
        <tissue evidence="1">Muscle</tissue>
    </source>
</reference>
<comment type="caution">
    <text evidence="1">The sequence shown here is derived from an EMBL/GenBank/DDBJ whole genome shotgun (WGS) entry which is preliminary data.</text>
</comment>
<dbReference type="EMBL" id="JAAKFY010000027">
    <property type="protein sequence ID" value="KAF3832333.1"/>
    <property type="molecule type" value="Genomic_DNA"/>
</dbReference>